<keyword evidence="4" id="KW-0012">Acyltransferase</keyword>
<evidence type="ECO:0000256" key="3">
    <source>
        <dbReference type="ARBA" id="ARBA00022737"/>
    </source>
</evidence>
<comment type="caution">
    <text evidence="5">The sequence shown here is derived from an EMBL/GenBank/DDBJ whole genome shotgun (WGS) entry which is preliminary data.</text>
</comment>
<dbReference type="PROSITE" id="PS00101">
    <property type="entry name" value="HEXAPEP_TRANSFERASES"/>
    <property type="match status" value="1"/>
</dbReference>
<dbReference type="SUPFAM" id="SSF51161">
    <property type="entry name" value="Trimeric LpxA-like enzymes"/>
    <property type="match status" value="1"/>
</dbReference>
<dbReference type="RefSeq" id="WP_139676523.1">
    <property type="nucleotide sequence ID" value="NZ_VDMN01000002.1"/>
</dbReference>
<reference evidence="5 6" key="1">
    <citation type="submission" date="2019-06" db="EMBL/GenBank/DDBJ databases">
        <title>The draft genome of Rhizobium smilacinae PTYR-5.</title>
        <authorList>
            <person name="Liu L."/>
            <person name="Li L."/>
            <person name="Zhang X."/>
        </authorList>
    </citation>
    <scope>NUCLEOTIDE SEQUENCE [LARGE SCALE GENOMIC DNA]</scope>
    <source>
        <strain evidence="5 6">PTYR-5</strain>
    </source>
</reference>
<evidence type="ECO:0000256" key="2">
    <source>
        <dbReference type="ARBA" id="ARBA00022679"/>
    </source>
</evidence>
<dbReference type="InterPro" id="IPR018357">
    <property type="entry name" value="Hexapep_transf_CS"/>
</dbReference>
<dbReference type="InterPro" id="IPR001451">
    <property type="entry name" value="Hexapep"/>
</dbReference>
<comment type="similarity">
    <text evidence="1">Belongs to the transferase hexapeptide repeat family.</text>
</comment>
<protein>
    <submittedName>
        <fullName evidence="5">N-acetyltransferase</fullName>
    </submittedName>
</protein>
<dbReference type="Pfam" id="PF00132">
    <property type="entry name" value="Hexapep"/>
    <property type="match status" value="2"/>
</dbReference>
<dbReference type="AlphaFoldDB" id="A0A5C4XJB7"/>
<evidence type="ECO:0000313" key="6">
    <source>
        <dbReference type="Proteomes" id="UP000311605"/>
    </source>
</evidence>
<dbReference type="OrthoDB" id="9815592at2"/>
<dbReference type="InterPro" id="IPR011004">
    <property type="entry name" value="Trimer_LpxA-like_sf"/>
</dbReference>
<gene>
    <name evidence="5" type="ORF">FHP24_12495</name>
</gene>
<accession>A0A5C4XJB7</accession>
<evidence type="ECO:0000313" key="5">
    <source>
        <dbReference type="EMBL" id="TNM63615.1"/>
    </source>
</evidence>
<dbReference type="CDD" id="cd03358">
    <property type="entry name" value="LbH_WxcM_N_like"/>
    <property type="match status" value="1"/>
</dbReference>
<dbReference type="Proteomes" id="UP000311605">
    <property type="component" value="Unassembled WGS sequence"/>
</dbReference>
<dbReference type="EMBL" id="VDMN01000002">
    <property type="protein sequence ID" value="TNM63615.1"/>
    <property type="molecule type" value="Genomic_DNA"/>
</dbReference>
<keyword evidence="6" id="KW-1185">Reference proteome</keyword>
<dbReference type="PANTHER" id="PTHR43300">
    <property type="entry name" value="ACETYLTRANSFERASE"/>
    <property type="match status" value="1"/>
</dbReference>
<evidence type="ECO:0000256" key="4">
    <source>
        <dbReference type="ARBA" id="ARBA00023315"/>
    </source>
</evidence>
<organism evidence="5 6">
    <name type="scientific">Aliirhizobium smilacinae</name>
    <dbReference type="NCBI Taxonomy" id="1395944"/>
    <lineage>
        <taxon>Bacteria</taxon>
        <taxon>Pseudomonadati</taxon>
        <taxon>Pseudomonadota</taxon>
        <taxon>Alphaproteobacteria</taxon>
        <taxon>Hyphomicrobiales</taxon>
        <taxon>Rhizobiaceae</taxon>
        <taxon>Aliirhizobium</taxon>
    </lineage>
</organism>
<dbReference type="PANTHER" id="PTHR43300:SF4">
    <property type="entry name" value="ACYL-[ACYL-CARRIER-PROTEIN]--UDP-N-ACETYLGLUCOSAMINE O-ACYLTRANSFERASE"/>
    <property type="match status" value="1"/>
</dbReference>
<dbReference type="GO" id="GO:0016746">
    <property type="term" value="F:acyltransferase activity"/>
    <property type="evidence" value="ECO:0007669"/>
    <property type="project" value="UniProtKB-KW"/>
</dbReference>
<keyword evidence="3" id="KW-0677">Repeat</keyword>
<keyword evidence="2 5" id="KW-0808">Transferase</keyword>
<evidence type="ECO:0000256" key="1">
    <source>
        <dbReference type="ARBA" id="ARBA00007274"/>
    </source>
</evidence>
<dbReference type="Gene3D" id="2.160.10.10">
    <property type="entry name" value="Hexapeptide repeat proteins"/>
    <property type="match status" value="1"/>
</dbReference>
<dbReference type="InterPro" id="IPR050179">
    <property type="entry name" value="Trans_hexapeptide_repeat"/>
</dbReference>
<proteinExistence type="inferred from homology"/>
<name>A0A5C4XJB7_9HYPH</name>
<sequence>MISSSVILKQGVIIHHPDLVNLYGCTIGAGTAIGTFVEVQKNVLVGRNCKISSHSFLCEGVTIEDGVFVGHGVMFTNDIYPRAVNPDGSLQTQADWVVVPTLVKRHASIGSNATILAGITIGEEAQIGAGAVVTRNVPDRAIVAGVPARIIGRVGDVQPALQSVGKTR</sequence>